<dbReference type="EMBL" id="SNXZ01000001">
    <property type="protein sequence ID" value="TDQ05110.1"/>
    <property type="molecule type" value="Genomic_DNA"/>
</dbReference>
<feature type="transmembrane region" description="Helical" evidence="1">
    <location>
        <begin position="27"/>
        <end position="48"/>
    </location>
</feature>
<keyword evidence="1" id="KW-1133">Transmembrane helix</keyword>
<name>A0A4R6SNG7_LABRH</name>
<keyword evidence="1" id="KW-0472">Membrane</keyword>
<organism evidence="2 3">
    <name type="scientific">Labedaea rhizosphaerae</name>
    <dbReference type="NCBI Taxonomy" id="598644"/>
    <lineage>
        <taxon>Bacteria</taxon>
        <taxon>Bacillati</taxon>
        <taxon>Actinomycetota</taxon>
        <taxon>Actinomycetes</taxon>
        <taxon>Pseudonocardiales</taxon>
        <taxon>Pseudonocardiaceae</taxon>
        <taxon>Labedaea</taxon>
    </lineage>
</organism>
<proteinExistence type="predicted"/>
<evidence type="ECO:0000313" key="3">
    <source>
        <dbReference type="Proteomes" id="UP000295444"/>
    </source>
</evidence>
<dbReference type="AlphaFoldDB" id="A0A4R6SNG7"/>
<reference evidence="2 3" key="1">
    <citation type="submission" date="2019-03" db="EMBL/GenBank/DDBJ databases">
        <title>Genomic Encyclopedia of Type Strains, Phase IV (KMG-IV): sequencing the most valuable type-strain genomes for metagenomic binning, comparative biology and taxonomic classification.</title>
        <authorList>
            <person name="Goeker M."/>
        </authorList>
    </citation>
    <scope>NUCLEOTIDE SEQUENCE [LARGE SCALE GENOMIC DNA]</scope>
    <source>
        <strain evidence="2 3">DSM 45361</strain>
    </source>
</reference>
<evidence type="ECO:0000313" key="2">
    <source>
        <dbReference type="EMBL" id="TDQ05110.1"/>
    </source>
</evidence>
<keyword evidence="1" id="KW-0812">Transmembrane</keyword>
<protein>
    <submittedName>
        <fullName evidence="2">Uncharacterized protein</fullName>
    </submittedName>
</protein>
<sequence length="60" mass="6408">MGMRNLKYVFAVTILVLALLPKSLELVGIVLLFVALALLAALPLRLMLGAGGARHRRPVG</sequence>
<dbReference type="Proteomes" id="UP000295444">
    <property type="component" value="Unassembled WGS sequence"/>
</dbReference>
<gene>
    <name evidence="2" type="ORF">EV186_1011075</name>
</gene>
<evidence type="ECO:0000256" key="1">
    <source>
        <dbReference type="SAM" id="Phobius"/>
    </source>
</evidence>
<keyword evidence="3" id="KW-1185">Reference proteome</keyword>
<comment type="caution">
    <text evidence="2">The sequence shown here is derived from an EMBL/GenBank/DDBJ whole genome shotgun (WGS) entry which is preliminary data.</text>
</comment>
<accession>A0A4R6SNG7</accession>